<sequence length="352" mass="39480">MKQVFRVLQIAFTYIGTVVGAGFATGQEILQFFTQYGKWATITIALSTMLFVWLGTKMMLIAHDTHSRSYEDLNKHLFGHKAGKWITWITLIVLIGVNSVMLAGAGSVFMEHLGLHYQTGLIITLIGTYLLLGRGMQAILQMNSIVVPMMLLLSLLMIFSTLHHPGVFRFVTLTTDSNPFQVWISPLLYTAFNLALAQAVLVPVGNQIRHRNTLKWGGILGGIGVGFMLMAAHFAMSAQMPGIVQFEIPMGSIAFQLGWIVQSVYVSLIFMEIFTTFVADIYGMTLQLRQHIDVHPRLITLVIMMLCYSFSQFGFSSLLSVLYPIFGCMALFWAGKLIRDRWGTFRGRNNMN</sequence>
<reference evidence="3" key="1">
    <citation type="submission" date="2016-10" db="EMBL/GenBank/DDBJ databases">
        <authorList>
            <person name="Varghese N."/>
            <person name="Submissions S."/>
        </authorList>
    </citation>
    <scope>NUCLEOTIDE SEQUENCE [LARGE SCALE GENOMIC DNA]</scope>
    <source>
        <strain evidence="3">BL9</strain>
    </source>
</reference>
<dbReference type="AlphaFoldDB" id="A0A1G5LIR8"/>
<feature type="transmembrane region" description="Helical" evidence="1">
    <location>
        <begin position="85"/>
        <end position="109"/>
    </location>
</feature>
<feature type="transmembrane region" description="Helical" evidence="1">
    <location>
        <begin position="36"/>
        <end position="54"/>
    </location>
</feature>
<feature type="transmembrane region" description="Helical" evidence="1">
    <location>
        <begin position="216"/>
        <end position="236"/>
    </location>
</feature>
<organism evidence="2 3">
    <name type="scientific">Paenibacillus polysaccharolyticus</name>
    <dbReference type="NCBI Taxonomy" id="582692"/>
    <lineage>
        <taxon>Bacteria</taxon>
        <taxon>Bacillati</taxon>
        <taxon>Bacillota</taxon>
        <taxon>Bacilli</taxon>
        <taxon>Bacillales</taxon>
        <taxon>Paenibacillaceae</taxon>
        <taxon>Paenibacillus</taxon>
    </lineage>
</organism>
<evidence type="ECO:0000313" key="3">
    <source>
        <dbReference type="Proteomes" id="UP000198538"/>
    </source>
</evidence>
<dbReference type="EMBL" id="FMVM01000027">
    <property type="protein sequence ID" value="SCZ12803.1"/>
    <property type="molecule type" value="Genomic_DNA"/>
</dbReference>
<dbReference type="PANTHER" id="PTHR37814">
    <property type="entry name" value="CONSERVED MEMBRANE PROTEIN"/>
    <property type="match status" value="1"/>
</dbReference>
<feature type="transmembrane region" description="Helical" evidence="1">
    <location>
        <begin position="115"/>
        <end position="132"/>
    </location>
</feature>
<keyword evidence="1" id="KW-0472">Membrane</keyword>
<feature type="transmembrane region" description="Helical" evidence="1">
    <location>
        <begin position="256"/>
        <end position="282"/>
    </location>
</feature>
<accession>A0A1G5LIR8</accession>
<name>A0A1G5LIR8_9BACL</name>
<feature type="transmembrane region" description="Helical" evidence="1">
    <location>
        <begin position="144"/>
        <end position="162"/>
    </location>
</feature>
<feature type="transmembrane region" description="Helical" evidence="1">
    <location>
        <begin position="7"/>
        <end position="24"/>
    </location>
</feature>
<protein>
    <submittedName>
        <fullName evidence="2">Uncharacterized membrane protein YkvI</fullName>
    </submittedName>
</protein>
<evidence type="ECO:0000313" key="2">
    <source>
        <dbReference type="EMBL" id="SCZ12803.1"/>
    </source>
</evidence>
<dbReference type="PANTHER" id="PTHR37814:SF1">
    <property type="entry name" value="MEMBRANE PROTEIN"/>
    <property type="match status" value="1"/>
</dbReference>
<feature type="transmembrane region" description="Helical" evidence="1">
    <location>
        <begin position="321"/>
        <end position="338"/>
    </location>
</feature>
<keyword evidence="3" id="KW-1185">Reference proteome</keyword>
<dbReference type="RefSeq" id="WP_090924752.1">
    <property type="nucleotide sequence ID" value="NZ_FMVM01000027.1"/>
</dbReference>
<keyword evidence="1" id="KW-1133">Transmembrane helix</keyword>
<evidence type="ECO:0000256" key="1">
    <source>
        <dbReference type="SAM" id="Phobius"/>
    </source>
</evidence>
<dbReference type="InterPro" id="IPR038728">
    <property type="entry name" value="YkvI-like"/>
</dbReference>
<keyword evidence="1" id="KW-0812">Transmembrane</keyword>
<dbReference type="STRING" id="582692.SAMN05720606_12759"/>
<dbReference type="Proteomes" id="UP000198538">
    <property type="component" value="Unassembled WGS sequence"/>
</dbReference>
<feature type="transmembrane region" description="Helical" evidence="1">
    <location>
        <begin position="182"/>
        <end position="204"/>
    </location>
</feature>
<proteinExistence type="predicted"/>
<gene>
    <name evidence="2" type="ORF">SAMN05720606_12759</name>
</gene>